<evidence type="ECO:0000256" key="5">
    <source>
        <dbReference type="ARBA" id="ARBA00022747"/>
    </source>
</evidence>
<evidence type="ECO:0000259" key="11">
    <source>
        <dbReference type="PROSITE" id="PS51192"/>
    </source>
</evidence>
<keyword evidence="4 10" id="KW-0547">Nucleotide-binding</keyword>
<accession>A0ABU1F4M0</accession>
<evidence type="ECO:0000313" key="13">
    <source>
        <dbReference type="Proteomes" id="UP001247754"/>
    </source>
</evidence>
<dbReference type="EMBL" id="JAVKPH010000002">
    <property type="protein sequence ID" value="MDR5651422.1"/>
    <property type="molecule type" value="Genomic_DNA"/>
</dbReference>
<evidence type="ECO:0000256" key="9">
    <source>
        <dbReference type="ARBA" id="ARBA00023125"/>
    </source>
</evidence>
<dbReference type="Pfam" id="PF18766">
    <property type="entry name" value="SWI2_SNF2"/>
    <property type="match status" value="1"/>
</dbReference>
<feature type="domain" description="Helicase ATP-binding" evidence="11">
    <location>
        <begin position="325"/>
        <end position="492"/>
    </location>
</feature>
<evidence type="ECO:0000256" key="3">
    <source>
        <dbReference type="ARBA" id="ARBA00022722"/>
    </source>
</evidence>
<dbReference type="RefSeq" id="WP_310455582.1">
    <property type="nucleotide sequence ID" value="NZ_JAVKPH010000002.1"/>
</dbReference>
<organism evidence="12 13">
    <name type="scientific">Ruixingdingia sedimenti</name>
    <dbReference type="NCBI Taxonomy" id="3073604"/>
    <lineage>
        <taxon>Bacteria</taxon>
        <taxon>Pseudomonadati</taxon>
        <taxon>Pseudomonadota</taxon>
        <taxon>Alphaproteobacteria</taxon>
        <taxon>Rhodobacterales</taxon>
        <taxon>Paracoccaceae</taxon>
        <taxon>Ruixingdingia</taxon>
    </lineage>
</organism>
<dbReference type="CDD" id="cd22332">
    <property type="entry name" value="HsdR_N"/>
    <property type="match status" value="1"/>
</dbReference>
<dbReference type="CDD" id="cd18030">
    <property type="entry name" value="DEXHc_RE_I_HsdR"/>
    <property type="match status" value="1"/>
</dbReference>
<dbReference type="PANTHER" id="PTHR30195">
    <property type="entry name" value="TYPE I SITE-SPECIFIC DEOXYRIBONUCLEASE PROTEIN SUBUNIT M AND R"/>
    <property type="match status" value="1"/>
</dbReference>
<sequence length="1071" mass="121780">MTFNAAEKHQSQVPALQLLVALGFTPLSQEEALRLRGGRLRNVVLDDILAEQLMRINRFTHRGREYGFDLEDAHEAMRRLKPTPDRLKGLRGTNQDIYDTLVLGTTITKSIDGDSKSYSFRYIDWDRPENNVFHVTAEFSVERTASSQTKRCDIVAFVNGIPILVIENKRPTESLKKADSQLIGYQNEDNIPQLFHFAQLLIGMNRNEARYATVGTPRKFWQTWRDEEDTDEAIAPFANRVLTGAEKDAIFSGDFAGARAYFDAMAAEGDRAVTVQDRTVYALCRPERLLDLIRRFTVFDGGVRKVARHQQFFGIRRAVETVKQHDVGGARKGGVIWHTQGSGKSLTMVMLGRSLALERSIENSRIIIVTDRDDLDKQIKDTFKSCDLEPVRATSGAHLLELVQNKAPLVTTIINKFDTALKNSKLMDEDPNVFVLVDESHRTQTGRYGGHSQFAAKMRRLLPKACYLGFTGTPLLKKEKNTLSTFGRLIHRYAIDEAVADGAVVPLLYEGRLVEQQVSGTVIDRWFDKISEGLTDSQKADLKRKFSRMDALSKTDQAIRAKAFDISEHYRQHWQGTGFKAQLVAPSKAAAVRFKEVLDEIGHVSSAIVISPPDENEGNEEVDQESKDLVRRFWSQMMARYKTEEEYNRQIIDAFKGSGDPEILIVVSKLLTGFDAPRNTVLYVCKSLKEHNLLQAIARVNRLYEDGGTEKQFGFIVDYEGLLGELDSALTTYSAFEGYEAADLAGTVHDIREEIRKLPQLHDQLWDLFKPVRNKKDMEQYEQHLADESLRHEFYARLKAFSRCLHISLSSDKLFDVFDETKVDALKRDWKQFSELKRSVQLRYQETVDVREFEPKIQKLLDDHVVAMPAETIIEVVNINDPDALKAVVEETGVSEASRADRIASATRRAITEKMDEDPTFYKQFSELLEETIRAYREKRLSEREYLNSVVDLASKVARKDRGRDVPESIRGDEDAQAFFGVLEGQLKIKDDEPVAGDEAASIALEIIDIIKSHLIVDIWSNEVAQNKLRNAIDDYFFDVLRDERGVDLPVEVLDDLELKIMDLARARFAA</sequence>
<evidence type="ECO:0000256" key="10">
    <source>
        <dbReference type="RuleBase" id="RU364115"/>
    </source>
</evidence>
<proteinExistence type="inferred from homology"/>
<keyword evidence="8 10" id="KW-0067">ATP-binding</keyword>
<dbReference type="Pfam" id="PF04313">
    <property type="entry name" value="HSDR_N"/>
    <property type="match status" value="1"/>
</dbReference>
<comment type="subunit">
    <text evidence="10">The type I restriction/modification system is composed of three polypeptides R, M and S.</text>
</comment>
<dbReference type="InterPro" id="IPR014001">
    <property type="entry name" value="Helicase_ATP-bd"/>
</dbReference>
<dbReference type="Pfam" id="PF22679">
    <property type="entry name" value="T1R_D3-like"/>
    <property type="match status" value="1"/>
</dbReference>
<gene>
    <name evidence="12" type="ORF">RGD00_02310</name>
</gene>
<name>A0ABU1F4M0_9RHOB</name>
<keyword evidence="9 10" id="KW-0238">DNA-binding</keyword>
<dbReference type="SUPFAM" id="SSF52540">
    <property type="entry name" value="P-loop containing nucleoside triphosphate hydrolases"/>
    <property type="match status" value="1"/>
</dbReference>
<evidence type="ECO:0000256" key="4">
    <source>
        <dbReference type="ARBA" id="ARBA00022741"/>
    </source>
</evidence>
<dbReference type="CDD" id="cd18800">
    <property type="entry name" value="SF2_C_EcoR124I-like"/>
    <property type="match status" value="1"/>
</dbReference>
<evidence type="ECO:0000256" key="1">
    <source>
        <dbReference type="ARBA" id="ARBA00000851"/>
    </source>
</evidence>
<keyword evidence="7 10" id="KW-0378">Hydrolase</keyword>
<dbReference type="Pfam" id="PF11867">
    <property type="entry name" value="T1RH-like_C"/>
    <property type="match status" value="1"/>
</dbReference>
<dbReference type="GO" id="GO:0009035">
    <property type="term" value="F:type I site-specific deoxyribonuclease activity"/>
    <property type="evidence" value="ECO:0007669"/>
    <property type="project" value="UniProtKB-EC"/>
</dbReference>
<dbReference type="InterPro" id="IPR021810">
    <property type="entry name" value="T1RH-like_C"/>
</dbReference>
<evidence type="ECO:0000256" key="8">
    <source>
        <dbReference type="ARBA" id="ARBA00022840"/>
    </source>
</evidence>
<dbReference type="SMART" id="SM00487">
    <property type="entry name" value="DEXDc"/>
    <property type="match status" value="1"/>
</dbReference>
<comment type="function">
    <text evidence="10">Subunit R is required for both nuclease and ATPase activities, but not for modification.</text>
</comment>
<comment type="caution">
    <text evidence="12">The sequence shown here is derived from an EMBL/GenBank/DDBJ whole genome shotgun (WGS) entry which is preliminary data.</text>
</comment>
<dbReference type="Gene3D" id="3.40.50.300">
    <property type="entry name" value="P-loop containing nucleotide triphosphate hydrolases"/>
    <property type="match status" value="2"/>
</dbReference>
<keyword evidence="13" id="KW-1185">Reference proteome</keyword>
<evidence type="ECO:0000256" key="6">
    <source>
        <dbReference type="ARBA" id="ARBA00022759"/>
    </source>
</evidence>
<comment type="similarity">
    <text evidence="2 10">Belongs to the HsdR family.</text>
</comment>
<dbReference type="InterPro" id="IPR004473">
    <property type="entry name" value="Restrct_endonuc_typeI_HsdR"/>
</dbReference>
<keyword evidence="3" id="KW-0540">Nuclease</keyword>
<dbReference type="InterPro" id="IPR040980">
    <property type="entry name" value="SWI2_SNF2"/>
</dbReference>
<evidence type="ECO:0000256" key="2">
    <source>
        <dbReference type="ARBA" id="ARBA00008598"/>
    </source>
</evidence>
<keyword evidence="5 10" id="KW-0680">Restriction system</keyword>
<dbReference type="InterPro" id="IPR055180">
    <property type="entry name" value="HsdR_RecA-like_helicase_dom_2"/>
</dbReference>
<evidence type="ECO:0000313" key="12">
    <source>
        <dbReference type="EMBL" id="MDR5651422.1"/>
    </source>
</evidence>
<dbReference type="NCBIfam" id="TIGR00348">
    <property type="entry name" value="hsdR"/>
    <property type="match status" value="1"/>
</dbReference>
<evidence type="ECO:0000256" key="7">
    <source>
        <dbReference type="ARBA" id="ARBA00022801"/>
    </source>
</evidence>
<comment type="catalytic activity">
    <reaction evidence="1 10">
        <text>Endonucleolytic cleavage of DNA to give random double-stranded fragments with terminal 5'-phosphates, ATP is simultaneously hydrolyzed.</text>
        <dbReference type="EC" id="3.1.21.3"/>
    </reaction>
</comment>
<dbReference type="Gene3D" id="3.90.1570.50">
    <property type="match status" value="1"/>
</dbReference>
<dbReference type="InterPro" id="IPR051268">
    <property type="entry name" value="Type-I_R_enzyme_R_subunit"/>
</dbReference>
<dbReference type="Proteomes" id="UP001247754">
    <property type="component" value="Unassembled WGS sequence"/>
</dbReference>
<reference evidence="12 13" key="1">
    <citation type="submission" date="2023-09" db="EMBL/GenBank/DDBJ databases">
        <title>Xinfangfangia sedmenti sp. nov., isolated the sedment.</title>
        <authorList>
            <person name="Xu L."/>
        </authorList>
    </citation>
    <scope>NUCLEOTIDE SEQUENCE [LARGE SCALE GENOMIC DNA]</scope>
    <source>
        <strain evidence="12 13">LG-4</strain>
    </source>
</reference>
<dbReference type="InterPro" id="IPR007409">
    <property type="entry name" value="Restrct_endonuc_type1_HsdR_N"/>
</dbReference>
<dbReference type="EC" id="3.1.21.3" evidence="10"/>
<protein>
    <recommendedName>
        <fullName evidence="10">Type I restriction enzyme endonuclease subunit</fullName>
        <shortName evidence="10">R protein</shortName>
        <ecNumber evidence="10">3.1.21.3</ecNumber>
    </recommendedName>
</protein>
<dbReference type="InterPro" id="IPR027417">
    <property type="entry name" value="P-loop_NTPase"/>
</dbReference>
<keyword evidence="6" id="KW-0255">Endonuclease</keyword>
<dbReference type="PANTHER" id="PTHR30195:SF15">
    <property type="entry name" value="TYPE I RESTRICTION ENZYME HINDI ENDONUCLEASE SUBUNIT"/>
    <property type="match status" value="1"/>
</dbReference>
<dbReference type="PROSITE" id="PS51192">
    <property type="entry name" value="HELICASE_ATP_BIND_1"/>
    <property type="match status" value="1"/>
</dbReference>